<name>A0A367GLR0_9SPHI</name>
<evidence type="ECO:0000259" key="4">
    <source>
        <dbReference type="Pfam" id="PF25954"/>
    </source>
</evidence>
<evidence type="ECO:0000313" key="7">
    <source>
        <dbReference type="Proteomes" id="UP000253209"/>
    </source>
</evidence>
<gene>
    <name evidence="6" type="ORF">DJ568_16890</name>
</gene>
<dbReference type="Gene3D" id="2.40.50.100">
    <property type="match status" value="1"/>
</dbReference>
<dbReference type="GO" id="GO:0015562">
    <property type="term" value="F:efflux transmembrane transporter activity"/>
    <property type="evidence" value="ECO:0007669"/>
    <property type="project" value="TreeGrafter"/>
</dbReference>
<dbReference type="FunFam" id="2.40.30.170:FF:000010">
    <property type="entry name" value="Efflux RND transporter periplasmic adaptor subunit"/>
    <property type="match status" value="1"/>
</dbReference>
<organism evidence="6 7">
    <name type="scientific">Mucilaginibacter hurinus</name>
    <dbReference type="NCBI Taxonomy" id="2201324"/>
    <lineage>
        <taxon>Bacteria</taxon>
        <taxon>Pseudomonadati</taxon>
        <taxon>Bacteroidota</taxon>
        <taxon>Sphingobacteriia</taxon>
        <taxon>Sphingobacteriales</taxon>
        <taxon>Sphingobacteriaceae</taxon>
        <taxon>Mucilaginibacter</taxon>
    </lineage>
</organism>
<keyword evidence="2" id="KW-1133">Transmembrane helix</keyword>
<dbReference type="InterPro" id="IPR058637">
    <property type="entry name" value="YknX-like_C"/>
</dbReference>
<dbReference type="Gene3D" id="2.40.420.20">
    <property type="match status" value="1"/>
</dbReference>
<dbReference type="AlphaFoldDB" id="A0A367GLR0"/>
<dbReference type="NCBIfam" id="TIGR01730">
    <property type="entry name" value="RND_mfp"/>
    <property type="match status" value="1"/>
</dbReference>
<feature type="domain" description="CusB-like beta-barrel" evidence="4">
    <location>
        <begin position="208"/>
        <end position="279"/>
    </location>
</feature>
<comment type="similarity">
    <text evidence="1">Belongs to the membrane fusion protein (MFP) (TC 8.A.1) family.</text>
</comment>
<evidence type="ECO:0000256" key="2">
    <source>
        <dbReference type="SAM" id="Phobius"/>
    </source>
</evidence>
<dbReference type="PANTHER" id="PTHR30469">
    <property type="entry name" value="MULTIDRUG RESISTANCE PROTEIN MDTA"/>
    <property type="match status" value="1"/>
</dbReference>
<dbReference type="InterPro" id="IPR058625">
    <property type="entry name" value="MdtA-like_BSH"/>
</dbReference>
<proteinExistence type="inferred from homology"/>
<dbReference type="SUPFAM" id="SSF111369">
    <property type="entry name" value="HlyD-like secretion proteins"/>
    <property type="match status" value="1"/>
</dbReference>
<keyword evidence="2" id="KW-0472">Membrane</keyword>
<reference evidence="6 7" key="1">
    <citation type="submission" date="2018-05" db="EMBL/GenBank/DDBJ databases">
        <title>Mucilaginibacter hurinus sp. nov., isolated from briquette warehouse soil.</title>
        <authorList>
            <person name="Choi L."/>
        </authorList>
    </citation>
    <scope>NUCLEOTIDE SEQUENCE [LARGE SCALE GENOMIC DNA]</scope>
    <source>
        <strain evidence="6 7">ZR32</strain>
    </source>
</reference>
<dbReference type="InterPro" id="IPR058792">
    <property type="entry name" value="Beta-barrel_RND_2"/>
</dbReference>
<keyword evidence="2" id="KW-0812">Transmembrane</keyword>
<dbReference type="Gene3D" id="2.40.30.170">
    <property type="match status" value="1"/>
</dbReference>
<protein>
    <submittedName>
        <fullName evidence="6">Efflux transporter periplasmic adaptor subunit</fullName>
    </submittedName>
</protein>
<evidence type="ECO:0000313" key="6">
    <source>
        <dbReference type="EMBL" id="RCH53621.1"/>
    </source>
</evidence>
<feature type="transmembrane region" description="Helical" evidence="2">
    <location>
        <begin position="6"/>
        <end position="24"/>
    </location>
</feature>
<dbReference type="RefSeq" id="WP_114006481.1">
    <property type="nucleotide sequence ID" value="NZ_QGDC01000012.1"/>
</dbReference>
<feature type="domain" description="YknX-like C-terminal permuted SH3-like" evidence="5">
    <location>
        <begin position="287"/>
        <end position="347"/>
    </location>
</feature>
<feature type="domain" description="Multidrug resistance protein MdtA-like barrel-sandwich hybrid" evidence="3">
    <location>
        <begin position="74"/>
        <end position="196"/>
    </location>
</feature>
<dbReference type="Gene3D" id="1.10.287.470">
    <property type="entry name" value="Helix hairpin bin"/>
    <property type="match status" value="1"/>
</dbReference>
<evidence type="ECO:0000259" key="5">
    <source>
        <dbReference type="Pfam" id="PF25989"/>
    </source>
</evidence>
<sequence>MKIKHIIYTVLALLACYVLYNKFFGSKNKEKTTAGAGAGKGGKRGGPVPVNVLIAKDTAINTTIEVTGTISANEQVNLVSQASGNITNIYFKEGSRVSKGQLLVKVYNQDLQASLAQNEYQVALAKENEYRNRILFEKEAVSKQEFETSLAQLNSLKAQSAAIRAQISRTEIRAPFSGTIGLRSISPGGYLSPSTPIATLVNIDPAKLTFSVPEKYLSLVKVGNKIKFTTESSDNIFTATVYAIEPSIDVSSRTITVRARAPNGEGKLTAGSFAKINLTLNQIPNTIMVPTQSVIPDIKDNYVFVSDSGMAMRRTVKTGMRTDKEIEITEGLKQGDSVIISGIIQLRPKAPVKIQKVVKK</sequence>
<dbReference type="InterPro" id="IPR006143">
    <property type="entry name" value="RND_pump_MFP"/>
</dbReference>
<dbReference type="EMBL" id="QGDC01000012">
    <property type="protein sequence ID" value="RCH53621.1"/>
    <property type="molecule type" value="Genomic_DNA"/>
</dbReference>
<dbReference type="PANTHER" id="PTHR30469:SF36">
    <property type="entry name" value="BLL3903 PROTEIN"/>
    <property type="match status" value="1"/>
</dbReference>
<keyword evidence="7" id="KW-1185">Reference proteome</keyword>
<dbReference type="OrthoDB" id="9806939at2"/>
<dbReference type="PROSITE" id="PS51257">
    <property type="entry name" value="PROKAR_LIPOPROTEIN"/>
    <property type="match status" value="1"/>
</dbReference>
<dbReference type="Pfam" id="PF25954">
    <property type="entry name" value="Beta-barrel_RND_2"/>
    <property type="match status" value="1"/>
</dbReference>
<accession>A0A367GLR0</accession>
<evidence type="ECO:0000256" key="1">
    <source>
        <dbReference type="ARBA" id="ARBA00009477"/>
    </source>
</evidence>
<comment type="caution">
    <text evidence="6">The sequence shown here is derived from an EMBL/GenBank/DDBJ whole genome shotgun (WGS) entry which is preliminary data.</text>
</comment>
<dbReference type="Proteomes" id="UP000253209">
    <property type="component" value="Unassembled WGS sequence"/>
</dbReference>
<dbReference type="Pfam" id="PF25917">
    <property type="entry name" value="BSH_RND"/>
    <property type="match status" value="1"/>
</dbReference>
<dbReference type="GO" id="GO:1990281">
    <property type="term" value="C:efflux pump complex"/>
    <property type="evidence" value="ECO:0007669"/>
    <property type="project" value="TreeGrafter"/>
</dbReference>
<evidence type="ECO:0000259" key="3">
    <source>
        <dbReference type="Pfam" id="PF25917"/>
    </source>
</evidence>
<dbReference type="Pfam" id="PF25989">
    <property type="entry name" value="YknX_C"/>
    <property type="match status" value="1"/>
</dbReference>